<name>A0AC35TZ22_9BILA</name>
<proteinExistence type="predicted"/>
<evidence type="ECO:0000313" key="1">
    <source>
        <dbReference type="Proteomes" id="UP000095286"/>
    </source>
</evidence>
<dbReference type="WBParaSite" id="RSKR_0000573400.1">
    <property type="protein sequence ID" value="RSKR_0000573400.1"/>
    <property type="gene ID" value="RSKR_0000573400"/>
</dbReference>
<evidence type="ECO:0000313" key="2">
    <source>
        <dbReference type="WBParaSite" id="RSKR_0000573400.1"/>
    </source>
</evidence>
<organism evidence="1 2">
    <name type="scientific">Rhabditophanes sp. KR3021</name>
    <dbReference type="NCBI Taxonomy" id="114890"/>
    <lineage>
        <taxon>Eukaryota</taxon>
        <taxon>Metazoa</taxon>
        <taxon>Ecdysozoa</taxon>
        <taxon>Nematoda</taxon>
        <taxon>Chromadorea</taxon>
        <taxon>Rhabditida</taxon>
        <taxon>Tylenchina</taxon>
        <taxon>Panagrolaimomorpha</taxon>
        <taxon>Strongyloidoidea</taxon>
        <taxon>Alloionematidae</taxon>
        <taxon>Rhabditophanes</taxon>
    </lineage>
</organism>
<accession>A0AC35TZ22</accession>
<dbReference type="Proteomes" id="UP000095286">
    <property type="component" value="Unplaced"/>
</dbReference>
<reference evidence="2" key="1">
    <citation type="submission" date="2016-11" db="UniProtKB">
        <authorList>
            <consortium name="WormBaseParasite"/>
        </authorList>
    </citation>
    <scope>IDENTIFICATION</scope>
    <source>
        <strain evidence="2">KR3021</strain>
    </source>
</reference>
<protein>
    <submittedName>
        <fullName evidence="2">WD_REPEATS_REGION domain-containing protein</fullName>
    </submittedName>
</protein>
<sequence>MIKYYSAEVIGKVRKIALLNGTQYVGLLSATPGHSNFAKIFDLNHKCIIYQIEMSSYIVNIALSYSLFVIAEYGHANILDWTNKCSLIHQVELVPNKGNNFALCTDKTKELFAYVSEPGHISVLKSGAADGNITTLPLTFVPHNKQEIGMINLNDNGTLLVSTTKTGMEIKIFDPHTGSGLYTFKRGITYATIKCMNFSSDSRHLFVSSNKGSGHVFELSEGARVGSSLTLYNMLWGLKAKYVVDFSKQERIMIGGFINEKIPTQTDNKKSTTKDNQQSKDEHEEGYHSSSSTEDGKAKSVRNGELEFGNTSEIYLLTIGFNGNYSKFNNEKCRVSKSLLGVIDDSRFWISEDMKELCENNE</sequence>